<feature type="domain" description="GST N-terminal" evidence="12">
    <location>
        <begin position="17"/>
        <end position="98"/>
    </location>
</feature>
<dbReference type="Gene3D" id="1.20.1050.10">
    <property type="match status" value="1"/>
</dbReference>
<dbReference type="SUPFAM" id="SSF52833">
    <property type="entry name" value="Thioredoxin-like"/>
    <property type="match status" value="1"/>
</dbReference>
<evidence type="ECO:0000259" key="14">
    <source>
        <dbReference type="PROSITE" id="PS51775"/>
    </source>
</evidence>
<evidence type="ECO:0000256" key="3">
    <source>
        <dbReference type="ARBA" id="ARBA00010007"/>
    </source>
</evidence>
<dbReference type="InterPro" id="IPR005955">
    <property type="entry name" value="GST_Zeta"/>
</dbReference>
<dbReference type="GO" id="GO:0005737">
    <property type="term" value="C:cytoplasm"/>
    <property type="evidence" value="ECO:0007669"/>
    <property type="project" value="InterPro"/>
</dbReference>
<dbReference type="SUPFAM" id="SSF47616">
    <property type="entry name" value="GST C-terminal domain-like"/>
    <property type="match status" value="1"/>
</dbReference>
<reference evidence="15" key="1">
    <citation type="submission" date="2023-05" db="EMBL/GenBank/DDBJ databases">
        <title>Nepenthes gracilis genome sequencing.</title>
        <authorList>
            <person name="Fukushima K."/>
        </authorList>
    </citation>
    <scope>NUCLEOTIDE SEQUENCE</scope>
    <source>
        <strain evidence="15">SING2019-196</strain>
    </source>
</reference>
<feature type="region of interest" description="Disordered" evidence="11">
    <location>
        <begin position="527"/>
        <end position="552"/>
    </location>
</feature>
<evidence type="ECO:0000256" key="10">
    <source>
        <dbReference type="ARBA" id="ARBA00077048"/>
    </source>
</evidence>
<dbReference type="InterPro" id="IPR040079">
    <property type="entry name" value="Glutathione_S-Trfase"/>
</dbReference>
<evidence type="ECO:0000256" key="8">
    <source>
        <dbReference type="ARBA" id="ARBA00023136"/>
    </source>
</evidence>
<dbReference type="PROSITE" id="PS50404">
    <property type="entry name" value="GST_NTER"/>
    <property type="match status" value="1"/>
</dbReference>
<keyword evidence="6" id="KW-0812">Transmembrane</keyword>
<protein>
    <recommendedName>
        <fullName evidence="4">glutathione transferase</fullName>
        <ecNumber evidence="4">2.5.1.18</ecNumber>
    </recommendedName>
    <alternativeName>
        <fullName evidence="10">GST class-zeta</fullName>
    </alternativeName>
</protein>
<feature type="region of interest" description="Disordered" evidence="11">
    <location>
        <begin position="293"/>
        <end position="330"/>
    </location>
</feature>
<dbReference type="Pfam" id="PF13409">
    <property type="entry name" value="GST_N_2"/>
    <property type="match status" value="1"/>
</dbReference>
<evidence type="ECO:0000256" key="7">
    <source>
        <dbReference type="ARBA" id="ARBA00022989"/>
    </source>
</evidence>
<dbReference type="EMBL" id="BSYO01000023">
    <property type="protein sequence ID" value="GMH21673.1"/>
    <property type="molecule type" value="Genomic_DNA"/>
</dbReference>
<name>A0AAD3XXY1_NEPGR</name>
<dbReference type="AlphaFoldDB" id="A0AAD3XXY1"/>
<dbReference type="GO" id="GO:0016034">
    <property type="term" value="F:maleylacetoacetate isomerase activity"/>
    <property type="evidence" value="ECO:0007669"/>
    <property type="project" value="TreeGrafter"/>
</dbReference>
<dbReference type="EC" id="2.5.1.18" evidence="4"/>
<dbReference type="NCBIfam" id="TIGR01262">
    <property type="entry name" value="maiA"/>
    <property type="match status" value="1"/>
</dbReference>
<evidence type="ECO:0000313" key="16">
    <source>
        <dbReference type="Proteomes" id="UP001279734"/>
    </source>
</evidence>
<dbReference type="SFLD" id="SFLDS00019">
    <property type="entry name" value="Glutathione_Transferase_(cytos"/>
    <property type="match status" value="1"/>
</dbReference>
<dbReference type="GO" id="GO:0080115">
    <property type="term" value="F:myosin XI tail binding"/>
    <property type="evidence" value="ECO:0007669"/>
    <property type="project" value="UniProtKB-ARBA"/>
</dbReference>
<dbReference type="InterPro" id="IPR007656">
    <property type="entry name" value="GTD-bd"/>
</dbReference>
<keyword evidence="5" id="KW-0808">Transferase</keyword>
<dbReference type="SFLD" id="SFLDG00358">
    <property type="entry name" value="Main_(cytGST)"/>
    <property type="match status" value="1"/>
</dbReference>
<accession>A0AAD3XXY1</accession>
<comment type="function">
    <text evidence="1">Conjugation of reduced glutathione to a wide number of exogenous and endogenous hydrophobic electrophiles.</text>
</comment>
<feature type="compositionally biased region" description="Polar residues" evidence="11">
    <location>
        <begin position="449"/>
        <end position="468"/>
    </location>
</feature>
<dbReference type="GO" id="GO:0016020">
    <property type="term" value="C:membrane"/>
    <property type="evidence" value="ECO:0007669"/>
    <property type="project" value="UniProtKB-SubCell"/>
</dbReference>
<sequence length="552" mass="61551">MDSHLPVNSSTMTTSSSNLVLYSFWQSSCSWRVRFALNLRGLPYEYKAVDLSKGEQFSPEFEQINPLHFVPALVDDGVVVADSLAILLYLEDRYPENPLLPVDPRLKVLNLQVASIVSSSIQPLHMLTVLNYFEGKIGNKDTLSWAQLNIEKGFNALEKLLKNFAGRYSTGDEVCMADVFVAPQIATAVKRFHIDMGKFPTLSRVYESCKDLPEFQAASPDRQPDAEVFVEAVVLAQLVENGASNGSLARVPQTSSLDNDDVKGTDGGAQKHGTIFLDPEPQAIDVWPKKLQPFDGNGQELNPLDDKTRDLGPLESKTQVDLESSTDLEVPQESECVHLEAHGGTEFSNSKFTNQTNVAVENGHHEPTDRSQVEEPPTPHKLEAIEGETEKCKDISVEICEQDVRNDSLVLSLELNEAKKIGFPILLLQWIVLIISQEASPHGKKGMGTQESVDGSILSKSKGSNQPSEPRGRHCTHCIFELEEERNAAAIAANQTMAMIKWLREEKATMQMEALHYQRMMEEQAKYDQKHYTDERYHSKERGREVGAREGA</sequence>
<organism evidence="15 16">
    <name type="scientific">Nepenthes gracilis</name>
    <name type="common">Slender pitcher plant</name>
    <dbReference type="NCBI Taxonomy" id="150966"/>
    <lineage>
        <taxon>Eukaryota</taxon>
        <taxon>Viridiplantae</taxon>
        <taxon>Streptophyta</taxon>
        <taxon>Embryophyta</taxon>
        <taxon>Tracheophyta</taxon>
        <taxon>Spermatophyta</taxon>
        <taxon>Magnoliopsida</taxon>
        <taxon>eudicotyledons</taxon>
        <taxon>Gunneridae</taxon>
        <taxon>Pentapetalae</taxon>
        <taxon>Caryophyllales</taxon>
        <taxon>Nepenthaceae</taxon>
        <taxon>Nepenthes</taxon>
    </lineage>
</organism>
<dbReference type="PROSITE" id="PS51775">
    <property type="entry name" value="GTD_BINDING"/>
    <property type="match status" value="1"/>
</dbReference>
<dbReference type="FunFam" id="1.20.1050.10:FF:000017">
    <property type="entry name" value="Maleylacetoacetate isomerase"/>
    <property type="match status" value="1"/>
</dbReference>
<evidence type="ECO:0000256" key="9">
    <source>
        <dbReference type="ARBA" id="ARBA00047960"/>
    </source>
</evidence>
<evidence type="ECO:0000259" key="13">
    <source>
        <dbReference type="PROSITE" id="PS50405"/>
    </source>
</evidence>
<evidence type="ECO:0000313" key="15">
    <source>
        <dbReference type="EMBL" id="GMH21673.1"/>
    </source>
</evidence>
<gene>
    <name evidence="15" type="ORF">Nepgr_023515</name>
</gene>
<feature type="region of interest" description="Disordered" evidence="11">
    <location>
        <begin position="441"/>
        <end position="473"/>
    </location>
</feature>
<keyword evidence="8" id="KW-0472">Membrane</keyword>
<proteinExistence type="inferred from homology"/>
<dbReference type="PANTHER" id="PTHR42673:SF7">
    <property type="entry name" value="GLUTATHIONE S-TRANSFERASE ZETA CLASS-LIKE"/>
    <property type="match status" value="1"/>
</dbReference>
<dbReference type="FunFam" id="3.40.30.10:FF:000100">
    <property type="entry name" value="Glutathione S-transferase Z1"/>
    <property type="match status" value="1"/>
</dbReference>
<dbReference type="PROSITE" id="PS50405">
    <property type="entry name" value="GST_CTER"/>
    <property type="match status" value="1"/>
</dbReference>
<evidence type="ECO:0000256" key="2">
    <source>
        <dbReference type="ARBA" id="ARBA00004370"/>
    </source>
</evidence>
<comment type="subcellular location">
    <subcellularLocation>
        <location evidence="2">Membrane</location>
    </subcellularLocation>
</comment>
<dbReference type="GO" id="GO:0006559">
    <property type="term" value="P:L-phenylalanine catabolic process"/>
    <property type="evidence" value="ECO:0007669"/>
    <property type="project" value="TreeGrafter"/>
</dbReference>
<evidence type="ECO:0000256" key="1">
    <source>
        <dbReference type="ARBA" id="ARBA00003701"/>
    </source>
</evidence>
<dbReference type="Gene3D" id="3.40.30.10">
    <property type="entry name" value="Glutaredoxin"/>
    <property type="match status" value="1"/>
</dbReference>
<dbReference type="CDD" id="cd03191">
    <property type="entry name" value="GST_C_Zeta"/>
    <property type="match status" value="1"/>
</dbReference>
<dbReference type="GO" id="GO:0009407">
    <property type="term" value="P:toxin catabolic process"/>
    <property type="evidence" value="ECO:0007669"/>
    <property type="project" value="UniProtKB-ARBA"/>
</dbReference>
<comment type="catalytic activity">
    <reaction evidence="9">
        <text>RX + glutathione = an S-substituted glutathione + a halide anion + H(+)</text>
        <dbReference type="Rhea" id="RHEA:16437"/>
        <dbReference type="ChEBI" id="CHEBI:15378"/>
        <dbReference type="ChEBI" id="CHEBI:16042"/>
        <dbReference type="ChEBI" id="CHEBI:17792"/>
        <dbReference type="ChEBI" id="CHEBI:57925"/>
        <dbReference type="ChEBI" id="CHEBI:90779"/>
        <dbReference type="EC" id="2.5.1.18"/>
    </reaction>
</comment>
<comment type="caution">
    <text evidence="15">The sequence shown here is derived from an EMBL/GenBank/DDBJ whole genome shotgun (WGS) entry which is preliminary data.</text>
</comment>
<evidence type="ECO:0000256" key="11">
    <source>
        <dbReference type="SAM" id="MobiDB-lite"/>
    </source>
</evidence>
<dbReference type="InterPro" id="IPR036282">
    <property type="entry name" value="Glutathione-S-Trfase_C_sf"/>
</dbReference>
<dbReference type="CDD" id="cd03042">
    <property type="entry name" value="GST_N_Zeta"/>
    <property type="match status" value="1"/>
</dbReference>
<evidence type="ECO:0000256" key="5">
    <source>
        <dbReference type="ARBA" id="ARBA00022679"/>
    </source>
</evidence>
<keyword evidence="16" id="KW-1185">Reference proteome</keyword>
<evidence type="ECO:0000256" key="6">
    <source>
        <dbReference type="ARBA" id="ARBA00022692"/>
    </source>
</evidence>
<feature type="domain" description="GTD-binding" evidence="14">
    <location>
        <begin position="459"/>
        <end position="550"/>
    </location>
</feature>
<dbReference type="InterPro" id="IPR034333">
    <property type="entry name" value="GST_Zeta_N"/>
</dbReference>
<feature type="domain" description="GST C-terminal" evidence="13">
    <location>
        <begin position="103"/>
        <end position="228"/>
    </location>
</feature>
<dbReference type="InterPro" id="IPR036249">
    <property type="entry name" value="Thioredoxin-like_sf"/>
</dbReference>
<evidence type="ECO:0000256" key="4">
    <source>
        <dbReference type="ARBA" id="ARBA00012452"/>
    </source>
</evidence>
<dbReference type="PANTHER" id="PTHR42673">
    <property type="entry name" value="MALEYLACETOACETATE ISOMERASE"/>
    <property type="match status" value="1"/>
</dbReference>
<dbReference type="InterPro" id="IPR034330">
    <property type="entry name" value="GST_Zeta_C"/>
</dbReference>
<dbReference type="InterPro" id="IPR010987">
    <property type="entry name" value="Glutathione-S-Trfase_C-like"/>
</dbReference>
<evidence type="ECO:0000259" key="12">
    <source>
        <dbReference type="PROSITE" id="PS50404"/>
    </source>
</evidence>
<dbReference type="InterPro" id="IPR004045">
    <property type="entry name" value="Glutathione_S-Trfase_N"/>
</dbReference>
<dbReference type="Pfam" id="PF04576">
    <property type="entry name" value="Zein-binding"/>
    <property type="match status" value="1"/>
</dbReference>
<comment type="similarity">
    <text evidence="3">Belongs to the GST superfamily. Zeta family.</text>
</comment>
<keyword evidence="7" id="KW-1133">Transmembrane helix</keyword>
<dbReference type="Proteomes" id="UP001279734">
    <property type="component" value="Unassembled WGS sequence"/>
</dbReference>
<dbReference type="GO" id="GO:0006749">
    <property type="term" value="P:glutathione metabolic process"/>
    <property type="evidence" value="ECO:0007669"/>
    <property type="project" value="TreeGrafter"/>
</dbReference>
<dbReference type="GO" id="GO:0004364">
    <property type="term" value="F:glutathione transferase activity"/>
    <property type="evidence" value="ECO:0007669"/>
    <property type="project" value="UniProtKB-EC"/>
</dbReference>